<keyword evidence="7" id="KW-0067">ATP-binding</keyword>
<dbReference type="GO" id="GO:0005524">
    <property type="term" value="F:ATP binding"/>
    <property type="evidence" value="ECO:0007669"/>
    <property type="project" value="UniProtKB-KW"/>
</dbReference>
<evidence type="ECO:0000259" key="11">
    <source>
        <dbReference type="PROSITE" id="PS50011"/>
    </source>
</evidence>
<dbReference type="InterPro" id="IPR000719">
    <property type="entry name" value="Prot_kinase_dom"/>
</dbReference>
<evidence type="ECO:0000256" key="1">
    <source>
        <dbReference type="ARBA" id="ARBA00012513"/>
    </source>
</evidence>
<evidence type="ECO:0000256" key="9">
    <source>
        <dbReference type="ARBA" id="ARBA00042914"/>
    </source>
</evidence>
<dbReference type="Gene3D" id="3.30.200.20">
    <property type="entry name" value="Phosphorylase Kinase, domain 1"/>
    <property type="match status" value="1"/>
</dbReference>
<feature type="domain" description="Protein kinase" evidence="11">
    <location>
        <begin position="174"/>
        <end position="544"/>
    </location>
</feature>
<comment type="caution">
    <text evidence="12">The sequence shown here is derived from an EMBL/GenBank/DDBJ whole genome shotgun (WGS) entry which is preliminary data.</text>
</comment>
<evidence type="ECO:0000256" key="10">
    <source>
        <dbReference type="SAM" id="Coils"/>
    </source>
</evidence>
<feature type="coiled-coil region" evidence="10">
    <location>
        <begin position="544"/>
        <end position="571"/>
    </location>
</feature>
<proteinExistence type="inferred from homology"/>
<organism evidence="12 13">
    <name type="scientific">Acanthoscelides obtectus</name>
    <name type="common">Bean weevil</name>
    <name type="synonym">Bruchus obtectus</name>
    <dbReference type="NCBI Taxonomy" id="200917"/>
    <lineage>
        <taxon>Eukaryota</taxon>
        <taxon>Metazoa</taxon>
        <taxon>Ecdysozoa</taxon>
        <taxon>Arthropoda</taxon>
        <taxon>Hexapoda</taxon>
        <taxon>Insecta</taxon>
        <taxon>Pterygota</taxon>
        <taxon>Neoptera</taxon>
        <taxon>Endopterygota</taxon>
        <taxon>Coleoptera</taxon>
        <taxon>Polyphaga</taxon>
        <taxon>Cucujiformia</taxon>
        <taxon>Chrysomeloidea</taxon>
        <taxon>Chrysomelidae</taxon>
        <taxon>Bruchinae</taxon>
        <taxon>Bruchini</taxon>
        <taxon>Acanthoscelides</taxon>
    </lineage>
</organism>
<dbReference type="SMART" id="SM00220">
    <property type="entry name" value="S_TKc"/>
    <property type="match status" value="1"/>
</dbReference>
<dbReference type="AlphaFoldDB" id="A0A9P0KYN0"/>
<dbReference type="GO" id="GO:0005737">
    <property type="term" value="C:cytoplasm"/>
    <property type="evidence" value="ECO:0007669"/>
    <property type="project" value="TreeGrafter"/>
</dbReference>
<keyword evidence="2" id="KW-0723">Serine/threonine-protein kinase</keyword>
<dbReference type="Proteomes" id="UP001152888">
    <property type="component" value="Unassembled WGS sequence"/>
</dbReference>
<gene>
    <name evidence="12" type="ORF">ACAOBT_LOCUS17634</name>
</gene>
<dbReference type="PANTHER" id="PTHR11042">
    <property type="entry name" value="EUKARYOTIC TRANSLATION INITIATION FACTOR 2-ALPHA KINASE EIF2-ALPHA KINASE -RELATED"/>
    <property type="match status" value="1"/>
</dbReference>
<keyword evidence="4" id="KW-0808">Transferase</keyword>
<dbReference type="Pfam" id="PF00069">
    <property type="entry name" value="Pkinase"/>
    <property type="match status" value="2"/>
</dbReference>
<evidence type="ECO:0000313" key="12">
    <source>
        <dbReference type="EMBL" id="CAH1987040.1"/>
    </source>
</evidence>
<evidence type="ECO:0000256" key="3">
    <source>
        <dbReference type="ARBA" id="ARBA00022553"/>
    </source>
</evidence>
<dbReference type="Pfam" id="PF22949">
    <property type="entry name" value="HRI2_3H"/>
    <property type="match status" value="1"/>
</dbReference>
<dbReference type="PROSITE" id="PS00108">
    <property type="entry name" value="PROTEIN_KINASE_ST"/>
    <property type="match status" value="1"/>
</dbReference>
<dbReference type="InterPro" id="IPR050339">
    <property type="entry name" value="CC_SR_Kinase"/>
</dbReference>
<sequence length="580" mass="65541">MVRKANGEVPYHRATLRGNSNIVMSECASDGTSLEDAEKLSELLSVEQISRLSNTTSSLSQPVCVVSNNTNAKPSISIPVSILIESLVKNICSIYEADPNKASLMYNRICDKLYSMNLLSESYSMTEFEGIRSQYQRALLHLISSTKNGSKDNNVPVKPKWLNSEVNSHYRREFDEVEFIAGGGFGQVYRVKHKLDGTEYAIKKIPIRSEGIQSVRTYLSEVKTFASMNHPNIVQYKGAWLEIGAPSHRAITDKPGHEDLHEANSNTKYIYNELQSFTEESYYFNKHEDTSTDFQIDFEHSISGANSIKSQRSINKRKKRHSLSEGEGDASMCKLDLKEIERIRTNNKSKVRWATLYIQMALCQTTLKQWLEKRNAMVTDPDKALVQGLRSDAVRQILIQLLSGLEYIHSKGVVHHDIKPSNIFIQVENNGIVIQLGDFGLACPLQSVRHSLAFGTKLYAAPEQLAGKCNPKSDMYSLGIVLFELVENFRTDMERVEYITELRKGHIPSKLFVTHPDMAQMIQSLVQKSPELRPDTTSLLHALKSTETQEIEQLKVQLAEKEEEISHLKELLTMHGIKGV</sequence>
<name>A0A9P0KYN0_ACAOB</name>
<dbReference type="EMBL" id="CAKOFQ010007009">
    <property type="protein sequence ID" value="CAH1987040.1"/>
    <property type="molecule type" value="Genomic_DNA"/>
</dbReference>
<dbReference type="Gene3D" id="1.10.510.10">
    <property type="entry name" value="Transferase(Phosphotransferase) domain 1"/>
    <property type="match status" value="1"/>
</dbReference>
<dbReference type="PROSITE" id="PS50011">
    <property type="entry name" value="PROTEIN_KINASE_DOM"/>
    <property type="match status" value="1"/>
</dbReference>
<dbReference type="OrthoDB" id="1405469at2759"/>
<dbReference type="InterPro" id="IPR054521">
    <property type="entry name" value="HRI2_3H"/>
</dbReference>
<comment type="similarity">
    <text evidence="8">Belongs to the protein kinase superfamily. Ser/Thr protein kinase family. GCN2 subfamily.</text>
</comment>
<evidence type="ECO:0000256" key="6">
    <source>
        <dbReference type="ARBA" id="ARBA00022777"/>
    </source>
</evidence>
<dbReference type="GO" id="GO:0005634">
    <property type="term" value="C:nucleus"/>
    <property type="evidence" value="ECO:0007669"/>
    <property type="project" value="TreeGrafter"/>
</dbReference>
<keyword evidence="13" id="KW-1185">Reference proteome</keyword>
<evidence type="ECO:0000256" key="8">
    <source>
        <dbReference type="ARBA" id="ARBA00037982"/>
    </source>
</evidence>
<evidence type="ECO:0000256" key="2">
    <source>
        <dbReference type="ARBA" id="ARBA00022527"/>
    </source>
</evidence>
<dbReference type="GO" id="GO:0004694">
    <property type="term" value="F:eukaryotic translation initiation factor 2alpha kinase activity"/>
    <property type="evidence" value="ECO:0007669"/>
    <property type="project" value="TreeGrafter"/>
</dbReference>
<dbReference type="InterPro" id="IPR011009">
    <property type="entry name" value="Kinase-like_dom_sf"/>
</dbReference>
<dbReference type="PANTHER" id="PTHR11042:SF187">
    <property type="entry name" value="EUKARYOTIC TRANSLATION INITIATION FACTOR 2-ALPHA KINASE 2"/>
    <property type="match status" value="1"/>
</dbReference>
<keyword evidence="10" id="KW-0175">Coiled coil</keyword>
<accession>A0A9P0KYN0</accession>
<evidence type="ECO:0000313" key="13">
    <source>
        <dbReference type="Proteomes" id="UP001152888"/>
    </source>
</evidence>
<protein>
    <recommendedName>
        <fullName evidence="1">non-specific serine/threonine protein kinase</fullName>
        <ecNumber evidence="1">2.7.11.1</ecNumber>
    </recommendedName>
    <alternativeName>
        <fullName evidence="9">Heme-regulated eukaryotic initiation factor eIF-2-alpha kinase</fullName>
    </alternativeName>
</protein>
<keyword evidence="5" id="KW-0547">Nucleotide-binding</keyword>
<evidence type="ECO:0000256" key="5">
    <source>
        <dbReference type="ARBA" id="ARBA00022741"/>
    </source>
</evidence>
<dbReference type="InterPro" id="IPR008271">
    <property type="entry name" value="Ser/Thr_kinase_AS"/>
</dbReference>
<evidence type="ECO:0000256" key="4">
    <source>
        <dbReference type="ARBA" id="ARBA00022679"/>
    </source>
</evidence>
<dbReference type="SUPFAM" id="SSF56112">
    <property type="entry name" value="Protein kinase-like (PK-like)"/>
    <property type="match status" value="1"/>
</dbReference>
<evidence type="ECO:0000256" key="7">
    <source>
        <dbReference type="ARBA" id="ARBA00022840"/>
    </source>
</evidence>
<keyword evidence="6" id="KW-0418">Kinase</keyword>
<keyword evidence="3" id="KW-0597">Phosphoprotein</keyword>
<dbReference type="EC" id="2.7.11.1" evidence="1"/>
<reference evidence="12" key="1">
    <citation type="submission" date="2022-03" db="EMBL/GenBank/DDBJ databases">
        <authorList>
            <person name="Sayadi A."/>
        </authorList>
    </citation>
    <scope>NUCLEOTIDE SEQUENCE</scope>
</reference>